<evidence type="ECO:0000313" key="3">
    <source>
        <dbReference type="Proteomes" id="UP000664466"/>
    </source>
</evidence>
<dbReference type="EMBL" id="JAFMPM010000006">
    <property type="protein sequence ID" value="MBO0612550.1"/>
    <property type="molecule type" value="Genomic_DNA"/>
</dbReference>
<protein>
    <submittedName>
        <fullName evidence="2">Uncharacterized protein</fullName>
    </submittedName>
</protein>
<keyword evidence="3" id="KW-1185">Reference proteome</keyword>
<evidence type="ECO:0000313" key="1">
    <source>
        <dbReference type="EMBL" id="MBO0612550.1"/>
    </source>
</evidence>
<dbReference type="InterPro" id="IPR027417">
    <property type="entry name" value="P-loop_NTPase"/>
</dbReference>
<accession>A0A8B0SLK7</accession>
<organism evidence="2">
    <name type="scientific">Thiothrix fructosivorans</name>
    <dbReference type="NCBI Taxonomy" id="111770"/>
    <lineage>
        <taxon>Bacteria</taxon>
        <taxon>Pseudomonadati</taxon>
        <taxon>Pseudomonadota</taxon>
        <taxon>Gammaproteobacteria</taxon>
        <taxon>Thiotrichales</taxon>
        <taxon>Thiotrichaceae</taxon>
        <taxon>Thiothrix</taxon>
    </lineage>
</organism>
<sequence>MMPDTTAKASVRKRERSVTLDALKVRQLAASRGMKGLPAFEREFIRHIAQPSDITTEPTTPKNAWNGIKLDKNKAMTLAEFLGLSNYEALLPPIFPELIYPTPLQWNAHYSPPGALLKAEYAIVPFHQREQELNDLMTWCLDDNPVAVRLYTGAGGMGKTRLASEQCQQLKKQYHWATGFLRHGTTEGEGQKRFDWLAMLETPAFIVIDYAETRRNEVLMLLAAALRVNTKVRVVLLARAAADWWSILKQAGQSVGDLLMGQATSWIVLRPLFLRLRDREESFLLASKHFAQRLQCDPALDMPADIQAEHFERVLLLHMQALINVDGKQASQGLQSILEVILNRERHFWERQAYEQMLPKSLHKAIGTAMAKITLIGGVPDKQSAERILSNIPLLMESKYHERRAIIDLLHGIYPCHQATAVDENQPCNYIEPLQP</sequence>
<evidence type="ECO:0000313" key="2">
    <source>
        <dbReference type="EMBL" id="QTX11975.1"/>
    </source>
</evidence>
<dbReference type="Proteomes" id="UP000664466">
    <property type="component" value="Unassembled WGS sequence"/>
</dbReference>
<reference evidence="2" key="2">
    <citation type="submission" date="2021-04" db="EMBL/GenBank/DDBJ databases">
        <title>Complete Genome and methylome analysis of Thiothrix fructosivorans ATCC 49748.</title>
        <authorList>
            <person name="Fomenkov A."/>
            <person name="Sun L."/>
            <person name="Vincze T."/>
            <person name="Grabovich M.Y."/>
            <person name="Roberts R.J."/>
        </authorList>
    </citation>
    <scope>NUCLEOTIDE SEQUENCE</scope>
    <source>
        <strain evidence="2">ATCC 49748</strain>
    </source>
</reference>
<gene>
    <name evidence="2" type="ORF">J1836_006485</name>
    <name evidence="1" type="ORF">J1836_06340</name>
</gene>
<reference evidence="1 3" key="1">
    <citation type="submission" date="2021-03" db="EMBL/GenBank/DDBJ databases">
        <title>Draft genome and methylome analysis of Thiotrix fructosivoruns ATCC 49748.</title>
        <authorList>
            <person name="Fomenkov A."/>
            <person name="Grabovich M.Y."/>
            <person name="Roberts R.J."/>
        </authorList>
    </citation>
    <scope>NUCLEOTIDE SEQUENCE [LARGE SCALE GENOMIC DNA]</scope>
    <source>
        <strain evidence="1 3">ATCC 49748</strain>
    </source>
</reference>
<dbReference type="AlphaFoldDB" id="A0A8B0SLK7"/>
<dbReference type="SUPFAM" id="SSF52540">
    <property type="entry name" value="P-loop containing nucleoside triphosphate hydrolases"/>
    <property type="match status" value="1"/>
</dbReference>
<dbReference type="RefSeq" id="WP_207250250.1">
    <property type="nucleotide sequence ID" value="NZ_JAFMPM010000006.1"/>
</dbReference>
<dbReference type="Gene3D" id="3.40.50.300">
    <property type="entry name" value="P-loop containing nucleotide triphosphate hydrolases"/>
    <property type="match status" value="1"/>
</dbReference>
<name>A0A8B0SLK7_9GAMM</name>
<dbReference type="EMBL" id="CP072748">
    <property type="protein sequence ID" value="QTX11975.1"/>
    <property type="molecule type" value="Genomic_DNA"/>
</dbReference>
<proteinExistence type="predicted"/>